<dbReference type="InterPro" id="IPR039375">
    <property type="entry name" value="NodN-like"/>
</dbReference>
<evidence type="ECO:0000313" key="3">
    <source>
        <dbReference type="EMBL" id="AII11040.1"/>
    </source>
</evidence>
<proteinExistence type="inferred from homology"/>
<dbReference type="InterPro" id="IPR002539">
    <property type="entry name" value="MaoC-like_dom"/>
</dbReference>
<evidence type="ECO:0000313" key="4">
    <source>
        <dbReference type="Proteomes" id="UP000028488"/>
    </source>
</evidence>
<organism evidence="3 4">
    <name type="scientific">Rhodococcus opacus</name>
    <name type="common">Nocardia opaca</name>
    <dbReference type="NCBI Taxonomy" id="37919"/>
    <lineage>
        <taxon>Bacteria</taxon>
        <taxon>Bacillati</taxon>
        <taxon>Actinomycetota</taxon>
        <taxon>Actinomycetes</taxon>
        <taxon>Mycobacteriales</taxon>
        <taxon>Nocardiaceae</taxon>
        <taxon>Rhodococcus</taxon>
    </lineage>
</organism>
<dbReference type="SUPFAM" id="SSF54637">
    <property type="entry name" value="Thioesterase/thiol ester dehydrase-isomerase"/>
    <property type="match status" value="1"/>
</dbReference>
<reference evidence="3 4" key="1">
    <citation type="submission" date="2014-07" db="EMBL/GenBank/DDBJ databases">
        <title>Genome Sequence of Rhodococcus opacus Strain R7, a Biodegrader of Mono- and Polycyclic Aromatic Hydrocarbons.</title>
        <authorList>
            <person name="Di Gennaro P."/>
            <person name="Zampolli J."/>
            <person name="Presti I."/>
            <person name="Cappelletti M."/>
            <person name="D'Ursi P."/>
            <person name="Orro A."/>
            <person name="Mezzelani A."/>
            <person name="Milanesi L."/>
        </authorList>
    </citation>
    <scope>NUCLEOTIDE SEQUENCE [LARGE SCALE GENOMIC DNA]</scope>
    <source>
        <strain evidence="3 4">R7</strain>
        <plasmid evidence="3">pPDG2</plasmid>
    </source>
</reference>
<evidence type="ECO:0000259" key="2">
    <source>
        <dbReference type="Pfam" id="PF01575"/>
    </source>
</evidence>
<sequence>MPTTVEDVDGLHGLLGHQLQCSEWFDITQDRVNTFADATDDHQWIHVDVERANTESPYGGPIAHGYLTLSLLSAMFLQVLTVRQASMAVNYGLNKVRFPAPVPVGSKVRLSAELITVEDIAGGIQIVVRAIVHCTAVDKPVCVAEPVFRFYR</sequence>
<dbReference type="Proteomes" id="UP000028488">
    <property type="component" value="Plasmid pPDG2"/>
</dbReference>
<dbReference type="InterPro" id="IPR029069">
    <property type="entry name" value="HotDog_dom_sf"/>
</dbReference>
<accession>A0A076EYH0</accession>
<dbReference type="Pfam" id="PF01575">
    <property type="entry name" value="MaoC_dehydratas"/>
    <property type="match status" value="1"/>
</dbReference>
<geneLocation type="plasmid" evidence="3 4">
    <name>pPDG2</name>
</geneLocation>
<name>A0A076EYH0_RHOOP</name>
<dbReference type="PANTHER" id="PTHR42993:SF1">
    <property type="entry name" value="MAOC-LIKE DEHYDRATASE DOMAIN-CONTAINING PROTEIN"/>
    <property type="match status" value="1"/>
</dbReference>
<dbReference type="AlphaFoldDB" id="A0A076EYH0"/>
<dbReference type="PANTHER" id="PTHR42993">
    <property type="entry name" value="MAOC-LIKE DEHYDRATASE DOMAIN-CONTAINING PROTEIN"/>
    <property type="match status" value="1"/>
</dbReference>
<evidence type="ECO:0000256" key="1">
    <source>
        <dbReference type="ARBA" id="ARBA00005254"/>
    </source>
</evidence>
<protein>
    <submittedName>
        <fullName evidence="3">Dehydratase</fullName>
    </submittedName>
</protein>
<feature type="domain" description="MaoC-like" evidence="2">
    <location>
        <begin position="16"/>
        <end position="128"/>
    </location>
</feature>
<dbReference type="CDD" id="cd03450">
    <property type="entry name" value="NodN"/>
    <property type="match status" value="1"/>
</dbReference>
<comment type="similarity">
    <text evidence="1">Belongs to the enoyl-CoA hydratase/isomerase family.</text>
</comment>
<keyword evidence="3" id="KW-0614">Plasmid</keyword>
<dbReference type="RefSeq" id="WP_037229592.1">
    <property type="nucleotide sequence ID" value="NZ_CP008949.1"/>
</dbReference>
<gene>
    <name evidence="3" type="ORF">EP51_43950</name>
</gene>
<dbReference type="EMBL" id="CP008949">
    <property type="protein sequence ID" value="AII11040.1"/>
    <property type="molecule type" value="Genomic_DNA"/>
</dbReference>
<dbReference type="Gene3D" id="3.10.129.10">
    <property type="entry name" value="Hotdog Thioesterase"/>
    <property type="match status" value="1"/>
</dbReference>